<keyword evidence="3" id="KW-1185">Reference proteome</keyword>
<evidence type="ECO:0000313" key="2">
    <source>
        <dbReference type="EMBL" id="GAA2340870.1"/>
    </source>
</evidence>
<evidence type="ECO:0000256" key="1">
    <source>
        <dbReference type="SAM" id="MobiDB-lite"/>
    </source>
</evidence>
<name>A0ABN3FZG4_9ACTN</name>
<dbReference type="Proteomes" id="UP001501444">
    <property type="component" value="Unassembled WGS sequence"/>
</dbReference>
<reference evidence="2 3" key="1">
    <citation type="journal article" date="2019" name="Int. J. Syst. Evol. Microbiol.">
        <title>The Global Catalogue of Microorganisms (GCM) 10K type strain sequencing project: providing services to taxonomists for standard genome sequencing and annotation.</title>
        <authorList>
            <consortium name="The Broad Institute Genomics Platform"/>
            <consortium name="The Broad Institute Genome Sequencing Center for Infectious Disease"/>
            <person name="Wu L."/>
            <person name="Ma J."/>
        </authorList>
    </citation>
    <scope>NUCLEOTIDE SEQUENCE [LARGE SCALE GENOMIC DNA]</scope>
    <source>
        <strain evidence="2 3">JCM 3272</strain>
    </source>
</reference>
<dbReference type="EMBL" id="BAAARV010000019">
    <property type="protein sequence ID" value="GAA2340870.1"/>
    <property type="molecule type" value="Genomic_DNA"/>
</dbReference>
<feature type="region of interest" description="Disordered" evidence="1">
    <location>
        <begin position="645"/>
        <end position="667"/>
    </location>
</feature>
<gene>
    <name evidence="2" type="ORF">GCM10010170_024050</name>
</gene>
<protein>
    <submittedName>
        <fullName evidence="2">Oxidoreductase</fullName>
    </submittedName>
</protein>
<accession>A0ABN3FZG4</accession>
<evidence type="ECO:0000313" key="3">
    <source>
        <dbReference type="Proteomes" id="UP001501444"/>
    </source>
</evidence>
<organism evidence="2 3">
    <name type="scientific">Dactylosporangium salmoneum</name>
    <dbReference type="NCBI Taxonomy" id="53361"/>
    <lineage>
        <taxon>Bacteria</taxon>
        <taxon>Bacillati</taxon>
        <taxon>Actinomycetota</taxon>
        <taxon>Actinomycetes</taxon>
        <taxon>Micromonosporales</taxon>
        <taxon>Micromonosporaceae</taxon>
        <taxon>Dactylosporangium</taxon>
    </lineage>
</organism>
<comment type="caution">
    <text evidence="2">The sequence shown here is derived from an EMBL/GenBank/DDBJ whole genome shotgun (WGS) entry which is preliminary data.</text>
</comment>
<sequence>MWAARRGAELRGGAIDAGLLRECCLTGERTVDPRGIRLRGVRVRGRLDLAGVDVGFPLAFDGCAFDEAPDFTGGSVRALAITWAPRLPGLLADGLRVRGDLDLSGSRIAGTHPGAGSRSMAAVWLREARIGGRLLCLDTTIEANGGRALHADRVQIGGTLRLLRGFTADGEVRLPGARIAGSVELVGAHIAPRAGTAVELGEASIGGSLFVIDHQFADGRAPRRPRVAGPIVAGNATVAGRVVIRDADLAGDGEGPALVAPRLRVGGSVLVEGRCSVDGGLDLMYAGLTTLSVGAGCALAAPGRVALDLVGADVRSHVTVERGTVVEGTVRVARARIRGDLSLRGVTLRAPQPDGALVTAAGVTIEGSARLEGLSAAGGYLGFRGARIGNVFDATGASVDNPGGPTVRLVQASVGGSVRLKDGFRSSGVVQLNRSTIEGRLNLCDGHFTCPGPSEENSHGHAVQAIGASVRGGLRLRWAAVEPSVDLRNLTTSVLDDDPDRWPEWIVVSGMTYERFGNPSWDRAARLRWLARQAVYDAGPYEQLARVFRRHGYTGDAEAILIERRHRARRAARRHRLDPRGMLDALYGAAVGYGYRPGRTAWLLLALLIAVAASLYVPDVRASLRATDPRGNVYAVDGRLVTIDASEAEPDPPDATRSGRAPRRDPCGDGQVRCFSPVLYAVDTVVPLISLGQRSTWYPSPEAEHGRLAEWWLNLATLAGWVLSTMYVLSFTKLARTA</sequence>
<proteinExistence type="predicted"/>